<dbReference type="EMBL" id="JABSTU010000010">
    <property type="protein sequence ID" value="KAH8019752.1"/>
    <property type="molecule type" value="Genomic_DNA"/>
</dbReference>
<evidence type="ECO:0000313" key="2">
    <source>
        <dbReference type="Proteomes" id="UP000821866"/>
    </source>
</evidence>
<dbReference type="AlphaFoldDB" id="A0A9J6DCF7"/>
<comment type="caution">
    <text evidence="1">The sequence shown here is derived from an EMBL/GenBank/DDBJ whole genome shotgun (WGS) entry which is preliminary data.</text>
</comment>
<evidence type="ECO:0008006" key="3">
    <source>
        <dbReference type="Google" id="ProtNLM"/>
    </source>
</evidence>
<dbReference type="Proteomes" id="UP000821866">
    <property type="component" value="Chromosome 8"/>
</dbReference>
<name>A0A9J6DCF7_RHIMP</name>
<dbReference type="VEuPathDB" id="VectorBase:LOC119176202"/>
<keyword evidence="2" id="KW-1185">Reference proteome</keyword>
<proteinExistence type="predicted"/>
<reference evidence="1" key="1">
    <citation type="journal article" date="2020" name="Cell">
        <title>Large-Scale Comparative Analyses of Tick Genomes Elucidate Their Genetic Diversity and Vector Capacities.</title>
        <authorList>
            <consortium name="Tick Genome and Microbiome Consortium (TIGMIC)"/>
            <person name="Jia N."/>
            <person name="Wang J."/>
            <person name="Shi W."/>
            <person name="Du L."/>
            <person name="Sun Y."/>
            <person name="Zhan W."/>
            <person name="Jiang J.F."/>
            <person name="Wang Q."/>
            <person name="Zhang B."/>
            <person name="Ji P."/>
            <person name="Bell-Sakyi L."/>
            <person name="Cui X.M."/>
            <person name="Yuan T.T."/>
            <person name="Jiang B.G."/>
            <person name="Yang W.F."/>
            <person name="Lam T.T."/>
            <person name="Chang Q.C."/>
            <person name="Ding S.J."/>
            <person name="Wang X.J."/>
            <person name="Zhu J.G."/>
            <person name="Ruan X.D."/>
            <person name="Zhao L."/>
            <person name="Wei J.T."/>
            <person name="Ye R.Z."/>
            <person name="Que T.C."/>
            <person name="Du C.H."/>
            <person name="Zhou Y.H."/>
            <person name="Cheng J.X."/>
            <person name="Dai P.F."/>
            <person name="Guo W.B."/>
            <person name="Han X.H."/>
            <person name="Huang E.J."/>
            <person name="Li L.F."/>
            <person name="Wei W."/>
            <person name="Gao Y.C."/>
            <person name="Liu J.Z."/>
            <person name="Shao H.Z."/>
            <person name="Wang X."/>
            <person name="Wang C.C."/>
            <person name="Yang T.C."/>
            <person name="Huo Q.B."/>
            <person name="Li W."/>
            <person name="Chen H.Y."/>
            <person name="Chen S.E."/>
            <person name="Zhou L.G."/>
            <person name="Ni X.B."/>
            <person name="Tian J.H."/>
            <person name="Sheng Y."/>
            <person name="Liu T."/>
            <person name="Pan Y.S."/>
            <person name="Xia L.Y."/>
            <person name="Li J."/>
            <person name="Zhao F."/>
            <person name="Cao W.C."/>
        </authorList>
    </citation>
    <scope>NUCLEOTIDE SEQUENCE</scope>
    <source>
        <strain evidence="1">Rmic-2018</strain>
    </source>
</reference>
<accession>A0A9J6DCF7</accession>
<evidence type="ECO:0000313" key="1">
    <source>
        <dbReference type="EMBL" id="KAH8019752.1"/>
    </source>
</evidence>
<protein>
    <recommendedName>
        <fullName evidence="3">Protein kinase domain-containing protein</fullName>
    </recommendedName>
</protein>
<gene>
    <name evidence="1" type="ORF">HPB51_021575</name>
</gene>
<dbReference type="InterPro" id="IPR011009">
    <property type="entry name" value="Kinase-like_dom_sf"/>
</dbReference>
<dbReference type="SUPFAM" id="SSF56112">
    <property type="entry name" value="Protein kinase-like (PK-like)"/>
    <property type="match status" value="2"/>
</dbReference>
<reference evidence="1" key="2">
    <citation type="submission" date="2021-09" db="EMBL/GenBank/DDBJ databases">
        <authorList>
            <person name="Jia N."/>
            <person name="Wang J."/>
            <person name="Shi W."/>
            <person name="Du L."/>
            <person name="Sun Y."/>
            <person name="Zhan W."/>
            <person name="Jiang J."/>
            <person name="Wang Q."/>
            <person name="Zhang B."/>
            <person name="Ji P."/>
            <person name="Sakyi L.B."/>
            <person name="Cui X."/>
            <person name="Yuan T."/>
            <person name="Jiang B."/>
            <person name="Yang W."/>
            <person name="Lam T.T.-Y."/>
            <person name="Chang Q."/>
            <person name="Ding S."/>
            <person name="Wang X."/>
            <person name="Zhu J."/>
            <person name="Ruan X."/>
            <person name="Zhao L."/>
            <person name="Wei J."/>
            <person name="Que T."/>
            <person name="Du C."/>
            <person name="Cheng J."/>
            <person name="Dai P."/>
            <person name="Han X."/>
            <person name="Huang E."/>
            <person name="Gao Y."/>
            <person name="Liu J."/>
            <person name="Shao H."/>
            <person name="Ye R."/>
            <person name="Li L."/>
            <person name="Wei W."/>
            <person name="Wang X."/>
            <person name="Wang C."/>
            <person name="Huo Q."/>
            <person name="Li W."/>
            <person name="Guo W."/>
            <person name="Chen H."/>
            <person name="Chen S."/>
            <person name="Zhou L."/>
            <person name="Zhou L."/>
            <person name="Ni X."/>
            <person name="Tian J."/>
            <person name="Zhou Y."/>
            <person name="Sheng Y."/>
            <person name="Liu T."/>
            <person name="Pan Y."/>
            <person name="Xia L."/>
            <person name="Li J."/>
            <person name="Zhao F."/>
            <person name="Cao W."/>
        </authorList>
    </citation>
    <scope>NUCLEOTIDE SEQUENCE</scope>
    <source>
        <strain evidence="1">Rmic-2018</strain>
        <tissue evidence="1">Larvae</tissue>
    </source>
</reference>
<dbReference type="Gene3D" id="1.10.510.10">
    <property type="entry name" value="Transferase(Phosphotransferase) domain 1"/>
    <property type="match status" value="1"/>
</dbReference>
<sequence>MASSRTTRALDAERRSAAFRRTHSNIVNYLVLSTSHVTLQQMVYKSLIGYNYFTSGWVKSIAANQLLSQCVVVLSEEKVVVMTNINQTRDLSSELIGRQRLPEDQVKKVGQLKDLLEKTLMLDPAKRISINHALAHPFIHDKI</sequence>
<organism evidence="1 2">
    <name type="scientific">Rhipicephalus microplus</name>
    <name type="common">Cattle tick</name>
    <name type="synonym">Boophilus microplus</name>
    <dbReference type="NCBI Taxonomy" id="6941"/>
    <lineage>
        <taxon>Eukaryota</taxon>
        <taxon>Metazoa</taxon>
        <taxon>Ecdysozoa</taxon>
        <taxon>Arthropoda</taxon>
        <taxon>Chelicerata</taxon>
        <taxon>Arachnida</taxon>
        <taxon>Acari</taxon>
        <taxon>Parasitiformes</taxon>
        <taxon>Ixodida</taxon>
        <taxon>Ixodoidea</taxon>
        <taxon>Ixodidae</taxon>
        <taxon>Rhipicephalinae</taxon>
        <taxon>Rhipicephalus</taxon>
        <taxon>Boophilus</taxon>
    </lineage>
</organism>